<dbReference type="RefSeq" id="WP_053380186.1">
    <property type="nucleotide sequence ID" value="NZ_CP011801.1"/>
</dbReference>
<reference evidence="2 3" key="1">
    <citation type="journal article" date="2015" name="Proc. Natl. Acad. Sci. U.S.A.">
        <title>Expanded metabolic versatility of ubiquitous nitrite-oxidizing bacteria from the genus Nitrospira.</title>
        <authorList>
            <person name="Koch H."/>
            <person name="Lucker S."/>
            <person name="Albertsen M."/>
            <person name="Kitzinger K."/>
            <person name="Herbold C."/>
            <person name="Spieck E."/>
            <person name="Nielsen P.H."/>
            <person name="Wagner M."/>
            <person name="Daims H."/>
        </authorList>
    </citation>
    <scope>NUCLEOTIDE SEQUENCE [LARGE SCALE GENOMIC DNA]</scope>
    <source>
        <strain evidence="2 3">NSP M-1</strain>
    </source>
</reference>
<gene>
    <name evidence="2" type="ORF">NITMOv2_2699</name>
</gene>
<dbReference type="Proteomes" id="UP000069205">
    <property type="component" value="Chromosome"/>
</dbReference>
<feature type="transmembrane region" description="Helical" evidence="1">
    <location>
        <begin position="63"/>
        <end position="82"/>
    </location>
</feature>
<sequence>MASIIYGLCALTSALCAWLLLQAYGRNRYRLLFWSGLFFIVSTVNNVFLMVDKLAYPAVDFSVMRYAVSLMALGVLLRGLVFEAE</sequence>
<evidence type="ECO:0000313" key="2">
    <source>
        <dbReference type="EMBL" id="ALA59110.1"/>
    </source>
</evidence>
<name>A0A0K2GDS6_NITMO</name>
<dbReference type="EMBL" id="CP011801">
    <property type="protein sequence ID" value="ALA59110.1"/>
    <property type="molecule type" value="Genomic_DNA"/>
</dbReference>
<keyword evidence="1" id="KW-0812">Transmembrane</keyword>
<feature type="transmembrane region" description="Helical" evidence="1">
    <location>
        <begin position="33"/>
        <end position="51"/>
    </location>
</feature>
<organism evidence="2 3">
    <name type="scientific">Nitrospira moscoviensis</name>
    <dbReference type="NCBI Taxonomy" id="42253"/>
    <lineage>
        <taxon>Bacteria</taxon>
        <taxon>Pseudomonadati</taxon>
        <taxon>Nitrospirota</taxon>
        <taxon>Nitrospiria</taxon>
        <taxon>Nitrospirales</taxon>
        <taxon>Nitrospiraceae</taxon>
        <taxon>Nitrospira</taxon>
    </lineage>
</organism>
<dbReference type="Pfam" id="PF19447">
    <property type="entry name" value="DUF5985"/>
    <property type="match status" value="1"/>
</dbReference>
<proteinExistence type="predicted"/>
<dbReference type="KEGG" id="nmv:NITMOv2_2699"/>
<dbReference type="PATRIC" id="fig|42253.5.peg.2670"/>
<dbReference type="STRING" id="42253.NITMOv2_2699"/>
<evidence type="ECO:0000256" key="1">
    <source>
        <dbReference type="SAM" id="Phobius"/>
    </source>
</evidence>
<dbReference type="OrthoDB" id="5295794at2"/>
<protein>
    <submittedName>
        <fullName evidence="2">Uncharacterized protein</fullName>
    </submittedName>
</protein>
<accession>A0A0K2GDS6</accession>
<keyword evidence="1" id="KW-1133">Transmembrane helix</keyword>
<evidence type="ECO:0000313" key="3">
    <source>
        <dbReference type="Proteomes" id="UP000069205"/>
    </source>
</evidence>
<dbReference type="AlphaFoldDB" id="A0A0K2GDS6"/>
<keyword evidence="3" id="KW-1185">Reference proteome</keyword>
<dbReference type="InterPro" id="IPR046027">
    <property type="entry name" value="DUF5985"/>
</dbReference>
<keyword evidence="1" id="KW-0472">Membrane</keyword>